<gene>
    <name evidence="1" type="ORF">HAX54_037490</name>
</gene>
<feature type="non-terminal residue" evidence="1">
    <location>
        <position position="53"/>
    </location>
</feature>
<reference evidence="1 2" key="1">
    <citation type="journal article" date="2021" name="BMC Genomics">
        <title>Datura genome reveals duplications of psychoactive alkaloid biosynthetic genes and high mutation rate following tissue culture.</title>
        <authorList>
            <person name="Rajewski A."/>
            <person name="Carter-House D."/>
            <person name="Stajich J."/>
            <person name="Litt A."/>
        </authorList>
    </citation>
    <scope>NUCLEOTIDE SEQUENCE [LARGE SCALE GENOMIC DNA]</scope>
    <source>
        <strain evidence="1">AR-01</strain>
    </source>
</reference>
<proteinExistence type="predicted"/>
<protein>
    <submittedName>
        <fullName evidence="1">Uncharacterized protein</fullName>
    </submittedName>
</protein>
<keyword evidence="2" id="KW-1185">Reference proteome</keyword>
<accession>A0ABS8VIE7</accession>
<comment type="caution">
    <text evidence="1">The sequence shown here is derived from an EMBL/GenBank/DDBJ whole genome shotgun (WGS) entry which is preliminary data.</text>
</comment>
<evidence type="ECO:0000313" key="1">
    <source>
        <dbReference type="EMBL" id="MCE0480549.1"/>
    </source>
</evidence>
<dbReference type="Proteomes" id="UP000823775">
    <property type="component" value="Unassembled WGS sequence"/>
</dbReference>
<name>A0ABS8VIE7_DATST</name>
<feature type="non-terminal residue" evidence="1">
    <location>
        <position position="1"/>
    </location>
</feature>
<organism evidence="1 2">
    <name type="scientific">Datura stramonium</name>
    <name type="common">Jimsonweed</name>
    <name type="synonym">Common thornapple</name>
    <dbReference type="NCBI Taxonomy" id="4076"/>
    <lineage>
        <taxon>Eukaryota</taxon>
        <taxon>Viridiplantae</taxon>
        <taxon>Streptophyta</taxon>
        <taxon>Embryophyta</taxon>
        <taxon>Tracheophyta</taxon>
        <taxon>Spermatophyta</taxon>
        <taxon>Magnoliopsida</taxon>
        <taxon>eudicotyledons</taxon>
        <taxon>Gunneridae</taxon>
        <taxon>Pentapetalae</taxon>
        <taxon>asterids</taxon>
        <taxon>lamiids</taxon>
        <taxon>Solanales</taxon>
        <taxon>Solanaceae</taxon>
        <taxon>Solanoideae</taxon>
        <taxon>Datureae</taxon>
        <taxon>Datura</taxon>
    </lineage>
</organism>
<sequence>HLGTTTIRYSPVRFGETPMIRQFRVILASGHCPDPASHWHFVERDRRFADLSS</sequence>
<evidence type="ECO:0000313" key="2">
    <source>
        <dbReference type="Proteomes" id="UP000823775"/>
    </source>
</evidence>
<dbReference type="EMBL" id="JACEIK010005027">
    <property type="protein sequence ID" value="MCE0480549.1"/>
    <property type="molecule type" value="Genomic_DNA"/>
</dbReference>